<evidence type="ECO:0000313" key="2">
    <source>
        <dbReference type="EMBL" id="CRG88485.1"/>
    </source>
</evidence>
<feature type="chain" id="PRO_5006711367" description="Cell wall protein PhiA" evidence="1">
    <location>
        <begin position="20"/>
        <end position="174"/>
    </location>
</feature>
<proteinExistence type="predicted"/>
<evidence type="ECO:0000256" key="1">
    <source>
        <dbReference type="SAM" id="SignalP"/>
    </source>
</evidence>
<dbReference type="AlphaFoldDB" id="A0A0U1LYR7"/>
<evidence type="ECO:0000313" key="3">
    <source>
        <dbReference type="Proteomes" id="UP000054383"/>
    </source>
</evidence>
<dbReference type="EMBL" id="CVMT01000004">
    <property type="protein sequence ID" value="CRG88485.1"/>
    <property type="molecule type" value="Genomic_DNA"/>
</dbReference>
<evidence type="ECO:0008006" key="4">
    <source>
        <dbReference type="Google" id="ProtNLM"/>
    </source>
</evidence>
<feature type="signal peptide" evidence="1">
    <location>
        <begin position="1"/>
        <end position="19"/>
    </location>
</feature>
<keyword evidence="3" id="KW-1185">Reference proteome</keyword>
<organism evidence="2 3">
    <name type="scientific">Talaromyces islandicus</name>
    <name type="common">Penicillium islandicum</name>
    <dbReference type="NCBI Taxonomy" id="28573"/>
    <lineage>
        <taxon>Eukaryota</taxon>
        <taxon>Fungi</taxon>
        <taxon>Dikarya</taxon>
        <taxon>Ascomycota</taxon>
        <taxon>Pezizomycotina</taxon>
        <taxon>Eurotiomycetes</taxon>
        <taxon>Eurotiomycetidae</taxon>
        <taxon>Eurotiales</taxon>
        <taxon>Trichocomaceae</taxon>
        <taxon>Talaromyces</taxon>
        <taxon>Talaromyces sect. Islandici</taxon>
    </lineage>
</organism>
<dbReference type="Proteomes" id="UP000054383">
    <property type="component" value="Unassembled WGS sequence"/>
</dbReference>
<name>A0A0U1LYR7_TALIS</name>
<reference evidence="2 3" key="1">
    <citation type="submission" date="2015-04" db="EMBL/GenBank/DDBJ databases">
        <authorList>
            <person name="Syromyatnikov M.Y."/>
            <person name="Popov V.N."/>
        </authorList>
    </citation>
    <scope>NUCLEOTIDE SEQUENCE [LARGE SCALE GENOMIC DNA]</scope>
    <source>
        <strain evidence="2">WF-38-12</strain>
    </source>
</reference>
<protein>
    <recommendedName>
        <fullName evidence="4">Cell wall protein PhiA</fullName>
    </recommendedName>
</protein>
<dbReference type="OrthoDB" id="4220723at2759"/>
<gene>
    <name evidence="2" type="ORF">PISL3812_05515</name>
</gene>
<keyword evidence="1" id="KW-0732">Signal</keyword>
<sequence length="174" mass="17941">MKGFLSLAALAAACATAAGDAPAQFNLVIVASDSSINGSAVVDTNNNEIDIEGVLQPFMGSGDPTVFYFDSATGHLATNSTLTGSERFGYTLYSNFTSSLRFDDVSNISGDVAYPKFTVGDDGLLSAGGNLTWAWCPDDFNVGDGWYLPGSVTLGSIAKGCEKIVGLTAVVPSS</sequence>
<accession>A0A0U1LYR7</accession>